<dbReference type="PANTHER" id="PTHR14879">
    <property type="entry name" value="CASPASE REGULATOR, RING FINGER DOMAIN-CONTAINING"/>
    <property type="match status" value="1"/>
</dbReference>
<name>A0AAE0T2S2_9BIVA</name>
<evidence type="ECO:0000256" key="2">
    <source>
        <dbReference type="SAM" id="Phobius"/>
    </source>
</evidence>
<dbReference type="AlphaFoldDB" id="A0AAE0T2S2"/>
<reference evidence="4" key="2">
    <citation type="journal article" date="2021" name="Genome Biol. Evol.">
        <title>Developing a high-quality reference genome for a parasitic bivalve with doubly uniparental inheritance (Bivalvia: Unionida).</title>
        <authorList>
            <person name="Smith C.H."/>
        </authorList>
    </citation>
    <scope>NUCLEOTIDE SEQUENCE</scope>
    <source>
        <strain evidence="4">CHS0354</strain>
        <tissue evidence="4">Mantle</tissue>
    </source>
</reference>
<evidence type="ECO:0000313" key="4">
    <source>
        <dbReference type="EMBL" id="KAK3602314.1"/>
    </source>
</evidence>
<keyword evidence="5" id="KW-1185">Reference proteome</keyword>
<keyword evidence="2" id="KW-1133">Transmembrane helix</keyword>
<protein>
    <recommendedName>
        <fullName evidence="6">RING-type domain-containing protein</fullName>
    </recommendedName>
</protein>
<proteinExistence type="predicted"/>
<comment type="caution">
    <text evidence="4">The sequence shown here is derived from an EMBL/GenBank/DDBJ whole genome shotgun (WGS) entry which is preliminary data.</text>
</comment>
<dbReference type="InterPro" id="IPR013783">
    <property type="entry name" value="Ig-like_fold"/>
</dbReference>
<keyword evidence="2" id="KW-0472">Membrane</keyword>
<feature type="signal peptide" evidence="3">
    <location>
        <begin position="1"/>
        <end position="21"/>
    </location>
</feature>
<keyword evidence="2" id="KW-0812">Transmembrane</keyword>
<reference evidence="4" key="3">
    <citation type="submission" date="2023-05" db="EMBL/GenBank/DDBJ databases">
        <authorList>
            <person name="Smith C.H."/>
        </authorList>
    </citation>
    <scope>NUCLEOTIDE SEQUENCE</scope>
    <source>
        <strain evidence="4">CHS0354</strain>
        <tissue evidence="4">Mantle</tissue>
    </source>
</reference>
<dbReference type="InterPro" id="IPR051728">
    <property type="entry name" value="RING-FYVE_E3_ubiquitin-ligase"/>
</dbReference>
<dbReference type="Gene3D" id="2.60.40.10">
    <property type="entry name" value="Immunoglobulins"/>
    <property type="match status" value="1"/>
</dbReference>
<feature type="transmembrane region" description="Helical" evidence="2">
    <location>
        <begin position="238"/>
        <end position="262"/>
    </location>
</feature>
<dbReference type="EMBL" id="JAEAOA010000165">
    <property type="protein sequence ID" value="KAK3602314.1"/>
    <property type="molecule type" value="Genomic_DNA"/>
</dbReference>
<dbReference type="Proteomes" id="UP001195483">
    <property type="component" value="Unassembled WGS sequence"/>
</dbReference>
<gene>
    <name evidence="4" type="ORF">CHS0354_001749</name>
</gene>
<accession>A0AAE0T2S2</accession>
<keyword evidence="3" id="KW-0732">Signal</keyword>
<evidence type="ECO:0000313" key="5">
    <source>
        <dbReference type="Proteomes" id="UP001195483"/>
    </source>
</evidence>
<sequence>MGLRGSLQMFTIICLMRGTDAPHLGPQVVMVEGCEGQDKLMLTEDYTRLGGILYYEWYYNITNTICINKLNGSEVDGPYKSKVEQCNTTGIHLKNLSLNDSGEYTLKALIENMPEEFITKIYLNVLVSPTKQCRPHISYHSDNWINCSTSCGYIRGEWRPDKTGLSVLNGSLLQVSCPWKGEPVSCCLQVQNMKCLEEDKSELCLSVNISSCNEEGPTENGPELNTTKDPNSSNTIDWWTYLIIGAVIIIIIMVIILFFWWIKRKKRQTNNSLSEEMKEAEAPLKDMCEKNVSLSEVKEESEENVPLFELKMDEVSTPVESSEEKVPLSDVIEEADSPATELSDKEQASTELEPGTNSEAVKELQELRLAARCKICFANKIGVVFMPYKHIATCENCSVSLQHCPVCRTIIEMKINIHFG</sequence>
<dbReference type="InterPro" id="IPR013083">
    <property type="entry name" value="Znf_RING/FYVE/PHD"/>
</dbReference>
<organism evidence="4 5">
    <name type="scientific">Potamilus streckersoni</name>
    <dbReference type="NCBI Taxonomy" id="2493646"/>
    <lineage>
        <taxon>Eukaryota</taxon>
        <taxon>Metazoa</taxon>
        <taxon>Spiralia</taxon>
        <taxon>Lophotrochozoa</taxon>
        <taxon>Mollusca</taxon>
        <taxon>Bivalvia</taxon>
        <taxon>Autobranchia</taxon>
        <taxon>Heteroconchia</taxon>
        <taxon>Palaeoheterodonta</taxon>
        <taxon>Unionida</taxon>
        <taxon>Unionoidea</taxon>
        <taxon>Unionidae</taxon>
        <taxon>Ambleminae</taxon>
        <taxon>Lampsilini</taxon>
        <taxon>Potamilus</taxon>
    </lineage>
</organism>
<feature type="chain" id="PRO_5042146897" description="RING-type domain-containing protein" evidence="3">
    <location>
        <begin position="22"/>
        <end position="420"/>
    </location>
</feature>
<reference evidence="4" key="1">
    <citation type="journal article" date="2021" name="Genome Biol. Evol.">
        <title>A High-Quality Reference Genome for a Parasitic Bivalve with Doubly Uniparental Inheritance (Bivalvia: Unionida).</title>
        <authorList>
            <person name="Smith C.H."/>
        </authorList>
    </citation>
    <scope>NUCLEOTIDE SEQUENCE</scope>
    <source>
        <strain evidence="4">CHS0354</strain>
    </source>
</reference>
<evidence type="ECO:0000256" key="1">
    <source>
        <dbReference type="SAM" id="MobiDB-lite"/>
    </source>
</evidence>
<evidence type="ECO:0008006" key="6">
    <source>
        <dbReference type="Google" id="ProtNLM"/>
    </source>
</evidence>
<feature type="region of interest" description="Disordered" evidence="1">
    <location>
        <begin position="336"/>
        <end position="357"/>
    </location>
</feature>
<dbReference type="Pfam" id="PF13920">
    <property type="entry name" value="zf-C3HC4_3"/>
    <property type="match status" value="1"/>
</dbReference>
<dbReference type="Gene3D" id="3.30.40.10">
    <property type="entry name" value="Zinc/RING finger domain, C3HC4 (zinc finger)"/>
    <property type="match status" value="1"/>
</dbReference>
<evidence type="ECO:0000256" key="3">
    <source>
        <dbReference type="SAM" id="SignalP"/>
    </source>
</evidence>
<dbReference type="PANTHER" id="PTHR14879:SF5">
    <property type="entry name" value="RING-TYPE DOMAIN-CONTAINING PROTEIN"/>
    <property type="match status" value="1"/>
</dbReference>